<reference evidence="3" key="1">
    <citation type="submission" date="2011-12" db="EMBL/GenBank/DDBJ databases">
        <title>Complete sequence of Methanoregula formicicum SMSP.</title>
        <authorList>
            <person name="Lucas S."/>
            <person name="Han J."/>
            <person name="Lapidus A."/>
            <person name="Cheng J.-F."/>
            <person name="Goodwin L."/>
            <person name="Pitluck S."/>
            <person name="Peters L."/>
            <person name="Ovchinnikova G."/>
            <person name="Teshima H."/>
            <person name="Detter J.C."/>
            <person name="Han C."/>
            <person name="Tapia R."/>
            <person name="Land M."/>
            <person name="Hauser L."/>
            <person name="Kyrpides N."/>
            <person name="Ivanova N."/>
            <person name="Pagani I."/>
            <person name="Imachi H."/>
            <person name="Tamaki H."/>
            <person name="Sekiguchi Y."/>
            <person name="Kamagata Y."/>
            <person name="Cadillo-Quiroz H."/>
            <person name="Zinder S."/>
            <person name="Liu W.-T."/>
            <person name="Woyke T."/>
        </authorList>
    </citation>
    <scope>NUCLEOTIDE SEQUENCE [LARGE SCALE GENOMIC DNA]</scope>
    <source>
        <strain evidence="3">DSM 22288 / NBRC 105244 / SMSP</strain>
    </source>
</reference>
<name>L0HIN4_METFS</name>
<dbReference type="RefSeq" id="WP_015285907.1">
    <property type="nucleotide sequence ID" value="NC_019943.1"/>
</dbReference>
<protein>
    <submittedName>
        <fullName evidence="2">Competence protein</fullName>
    </submittedName>
</protein>
<dbReference type="KEGG" id="mfo:Metfor_1926"/>
<dbReference type="InterPro" id="IPR010330">
    <property type="entry name" value="CoiA_nuc"/>
</dbReference>
<dbReference type="Proteomes" id="UP000010824">
    <property type="component" value="Chromosome"/>
</dbReference>
<reference evidence="2 3" key="2">
    <citation type="journal article" date="2014" name="Genome Announc.">
        <title>Complete Genome Sequence of Methanoregula formicica SMSPT, a Mesophilic Hydrogenotrophic Methanogen Isolated from a Methanogenic Upflow Anaerobic Sludge Blanket Reactor.</title>
        <authorList>
            <person name="Yamamoto K."/>
            <person name="Tamaki H."/>
            <person name="Cadillo-Quiroz H."/>
            <person name="Imachi H."/>
            <person name="Kyrpides N."/>
            <person name="Woyke T."/>
            <person name="Goodwin L."/>
            <person name="Zinder S.H."/>
            <person name="Kamagata Y."/>
            <person name="Liu W.T."/>
        </authorList>
    </citation>
    <scope>NUCLEOTIDE SEQUENCE [LARGE SCALE GENOMIC DNA]</scope>
    <source>
        <strain evidence="3">DSM 22288 / NBRC 105244 / SMSP</strain>
    </source>
</reference>
<accession>L0HIN4</accession>
<dbReference type="STRING" id="593750.Metfor_1926"/>
<dbReference type="AlphaFoldDB" id="L0HIN4"/>
<dbReference type="HOGENOM" id="CLU_726863_0_0_2"/>
<dbReference type="eggNOG" id="arCOG13005">
    <property type="taxonomic scope" value="Archaea"/>
</dbReference>
<dbReference type="Pfam" id="PF06054">
    <property type="entry name" value="CoiA_nuc"/>
    <property type="match status" value="1"/>
</dbReference>
<sequence length="380" mass="44780">MPLKAIIDGETIIGPDLSKVEWAELKARHKNGLPVRMCCCGAPGHLRTTKGTQHFYHAADTGCPHDNESKEHLEIKYLIYRICQAGQWETSVEFPSADRTWICDVFAQKDGRKIVFEIQLSPIPSSDLLSRDMKYQDEGIESYWLLDNYLDRAKEFESWYDSHIYPDDDRHKERIPYIDRSFFFTGTENHLFIAKNIRTVGLRAKKQTLFSTNNPEIPLAVWVREVLKGNYRNYLLESAAIFQRKHALRSQASPALLRLRDFYQKIIRDETYQEKVRKYYRKIAGTDRLRNDSVVQQKFREISFETDWFKREYETIMSESYGLFSWKKLTGHSTSYPVFRLESEAKIKKLDECVRKFSQWEHSFDEALNNLDREIAARGK</sequence>
<organism evidence="2 3">
    <name type="scientific">Methanoregula formicica (strain DSM 22288 / NBRC 105244 / SMSP)</name>
    <dbReference type="NCBI Taxonomy" id="593750"/>
    <lineage>
        <taxon>Archaea</taxon>
        <taxon>Methanobacteriati</taxon>
        <taxon>Methanobacteriota</taxon>
        <taxon>Stenosarchaea group</taxon>
        <taxon>Methanomicrobia</taxon>
        <taxon>Methanomicrobiales</taxon>
        <taxon>Methanoregulaceae</taxon>
        <taxon>Methanoregula</taxon>
    </lineage>
</organism>
<dbReference type="OrthoDB" id="383922at2157"/>
<evidence type="ECO:0000313" key="3">
    <source>
        <dbReference type="Proteomes" id="UP000010824"/>
    </source>
</evidence>
<dbReference type="GeneID" id="14308315"/>
<keyword evidence="3" id="KW-1185">Reference proteome</keyword>
<evidence type="ECO:0000259" key="1">
    <source>
        <dbReference type="Pfam" id="PF06054"/>
    </source>
</evidence>
<proteinExistence type="predicted"/>
<gene>
    <name evidence="2" type="ordered locus">Metfor_1926</name>
</gene>
<dbReference type="EMBL" id="CP003167">
    <property type="protein sequence ID" value="AGB02944.1"/>
    <property type="molecule type" value="Genomic_DNA"/>
</dbReference>
<dbReference type="InParanoid" id="L0HIN4"/>
<evidence type="ECO:0000313" key="2">
    <source>
        <dbReference type="EMBL" id="AGB02944.1"/>
    </source>
</evidence>
<feature type="domain" description="Competence protein CoiA nuclease-like" evidence="1">
    <location>
        <begin position="68"/>
        <end position="157"/>
    </location>
</feature>